<organism evidence="3 4">
    <name type="scientific">Tenggerimyces flavus</name>
    <dbReference type="NCBI Taxonomy" id="1708749"/>
    <lineage>
        <taxon>Bacteria</taxon>
        <taxon>Bacillati</taxon>
        <taxon>Actinomycetota</taxon>
        <taxon>Actinomycetes</taxon>
        <taxon>Propionibacteriales</taxon>
        <taxon>Nocardioidaceae</taxon>
        <taxon>Tenggerimyces</taxon>
    </lineage>
</organism>
<reference evidence="4" key="1">
    <citation type="journal article" date="2019" name="Int. J. Syst. Evol. Microbiol.">
        <title>The Global Catalogue of Microorganisms (GCM) 10K type strain sequencing project: providing services to taxonomists for standard genome sequencing and annotation.</title>
        <authorList>
            <consortium name="The Broad Institute Genomics Platform"/>
            <consortium name="The Broad Institute Genome Sequencing Center for Infectious Disease"/>
            <person name="Wu L."/>
            <person name="Ma J."/>
        </authorList>
    </citation>
    <scope>NUCLEOTIDE SEQUENCE [LARGE SCALE GENOMIC DNA]</scope>
    <source>
        <strain evidence="4">CGMCC 4.7241</strain>
    </source>
</reference>
<dbReference type="PANTHER" id="PTHR46696:SF1">
    <property type="entry name" value="CYTOCHROME P450 YJIB-RELATED"/>
    <property type="match status" value="1"/>
</dbReference>
<keyword evidence="2" id="KW-0560">Oxidoreductase</keyword>
<comment type="caution">
    <text evidence="3">The sequence shown here is derived from an EMBL/GenBank/DDBJ whole genome shotgun (WGS) entry which is preliminary data.</text>
</comment>
<gene>
    <name evidence="3" type="ORF">ACFOUW_25475</name>
</gene>
<dbReference type="PANTHER" id="PTHR46696">
    <property type="entry name" value="P450, PUTATIVE (EUROFUNG)-RELATED"/>
    <property type="match status" value="1"/>
</dbReference>
<dbReference type="InterPro" id="IPR017972">
    <property type="entry name" value="Cyt_P450_CS"/>
</dbReference>
<dbReference type="CDD" id="cd20625">
    <property type="entry name" value="CYP164-like"/>
    <property type="match status" value="1"/>
</dbReference>
<dbReference type="InterPro" id="IPR036396">
    <property type="entry name" value="Cyt_P450_sf"/>
</dbReference>
<evidence type="ECO:0000256" key="2">
    <source>
        <dbReference type="RuleBase" id="RU000461"/>
    </source>
</evidence>
<dbReference type="InterPro" id="IPR001128">
    <property type="entry name" value="Cyt_P450"/>
</dbReference>
<protein>
    <submittedName>
        <fullName evidence="3">Cytochrome P450</fullName>
    </submittedName>
</protein>
<name>A0ABV7YHW9_9ACTN</name>
<dbReference type="PRINTS" id="PR00359">
    <property type="entry name" value="BP450"/>
</dbReference>
<keyword evidence="2" id="KW-0408">Iron</keyword>
<evidence type="ECO:0000313" key="3">
    <source>
        <dbReference type="EMBL" id="MFC3764211.1"/>
    </source>
</evidence>
<dbReference type="SUPFAM" id="SSF48264">
    <property type="entry name" value="Cytochrome P450"/>
    <property type="match status" value="1"/>
</dbReference>
<keyword evidence="2" id="KW-0503">Monooxygenase</keyword>
<accession>A0ABV7YHW9</accession>
<dbReference type="RefSeq" id="WP_205114977.1">
    <property type="nucleotide sequence ID" value="NZ_JAFBCM010000001.1"/>
</dbReference>
<dbReference type="EMBL" id="JBHRZH010000023">
    <property type="protein sequence ID" value="MFC3764211.1"/>
    <property type="molecule type" value="Genomic_DNA"/>
</dbReference>
<dbReference type="Pfam" id="PF00067">
    <property type="entry name" value="p450"/>
    <property type="match status" value="1"/>
</dbReference>
<sequence>MGNVLGDPFVKLMLREGHENPYPIYERLRAEGPLYRSRIKIWSTTSHELSNKILRDRRWGVRANTGDYSGVTVLPEGESEGFDFSFLELDPPDHTRLRRLATPAFTAKRILGYRARVEEVTHRLLDKAMRKGSFDLITDFANPLPIAVIADLLGIPEVDYEVFAGYGRIVGKALDGVDSVRHSKELAGARRDLAALFTRLLRERTREPKDDVISILAAALGEEKLTEYELITCCQLLLIAGFETTVNLIGNGMLAFLSHPAQWALLREDPSLAAKAAEEVLRYDAPVQNTMRIAHEDLELGGRLFRTGSHVIPLLGAANRDPEVYETPARFDIAREAPAEHLAFSSGIHYCVGAPLARLEGTVAFEALAERLPRLRLVGKPVRRQTTTIRGLRSLPLEGALVTAP</sequence>
<keyword evidence="2" id="KW-0349">Heme</keyword>
<keyword evidence="4" id="KW-1185">Reference proteome</keyword>
<dbReference type="PROSITE" id="PS00086">
    <property type="entry name" value="CYTOCHROME_P450"/>
    <property type="match status" value="1"/>
</dbReference>
<evidence type="ECO:0000313" key="4">
    <source>
        <dbReference type="Proteomes" id="UP001595699"/>
    </source>
</evidence>
<comment type="similarity">
    <text evidence="1 2">Belongs to the cytochrome P450 family.</text>
</comment>
<proteinExistence type="inferred from homology"/>
<keyword evidence="2" id="KW-0479">Metal-binding</keyword>
<dbReference type="Proteomes" id="UP001595699">
    <property type="component" value="Unassembled WGS sequence"/>
</dbReference>
<dbReference type="InterPro" id="IPR002397">
    <property type="entry name" value="Cyt_P450_B"/>
</dbReference>
<dbReference type="Gene3D" id="1.10.630.10">
    <property type="entry name" value="Cytochrome P450"/>
    <property type="match status" value="1"/>
</dbReference>
<evidence type="ECO:0000256" key="1">
    <source>
        <dbReference type="ARBA" id="ARBA00010617"/>
    </source>
</evidence>